<dbReference type="AlphaFoldDB" id="A0A9Q3FJZ0"/>
<sequence>MRVKLWSMSIFMVPRTPWIPRLQVKLGLGGSSNPHRPWAVGQAKAPKDQKTPKRPKRHPITIWSKTAIGMAKAQSFRPILTDIGEKPPPWRMPKVNEVEEDPRGPTSQSIVGIYVHITIIHPFL</sequence>
<accession>A0A9Q3FJZ0</accession>
<feature type="region of interest" description="Disordered" evidence="1">
    <location>
        <begin position="33"/>
        <end position="59"/>
    </location>
</feature>
<evidence type="ECO:0000256" key="1">
    <source>
        <dbReference type="SAM" id="MobiDB-lite"/>
    </source>
</evidence>
<evidence type="ECO:0000313" key="3">
    <source>
        <dbReference type="Proteomes" id="UP000765509"/>
    </source>
</evidence>
<reference evidence="2" key="1">
    <citation type="submission" date="2021-03" db="EMBL/GenBank/DDBJ databases">
        <title>Draft genome sequence of rust myrtle Austropuccinia psidii MF-1, a brazilian biotype.</title>
        <authorList>
            <person name="Quecine M.C."/>
            <person name="Pachon D.M.R."/>
            <person name="Bonatelli M.L."/>
            <person name="Correr F.H."/>
            <person name="Franceschini L.M."/>
            <person name="Leite T.F."/>
            <person name="Margarido G.R.A."/>
            <person name="Almeida C.A."/>
            <person name="Ferrarezi J.A."/>
            <person name="Labate C.A."/>
        </authorList>
    </citation>
    <scope>NUCLEOTIDE SEQUENCE</scope>
    <source>
        <strain evidence="2">MF-1</strain>
    </source>
</reference>
<protein>
    <submittedName>
        <fullName evidence="2">Uncharacterized protein</fullName>
    </submittedName>
</protein>
<proteinExistence type="predicted"/>
<dbReference type="Proteomes" id="UP000765509">
    <property type="component" value="Unassembled WGS sequence"/>
</dbReference>
<keyword evidence="3" id="KW-1185">Reference proteome</keyword>
<feature type="compositionally biased region" description="Basic and acidic residues" evidence="1">
    <location>
        <begin position="94"/>
        <end position="103"/>
    </location>
</feature>
<feature type="region of interest" description="Disordered" evidence="1">
    <location>
        <begin position="81"/>
        <end position="106"/>
    </location>
</feature>
<gene>
    <name evidence="2" type="ORF">O181_078595</name>
</gene>
<organism evidence="2 3">
    <name type="scientific">Austropuccinia psidii MF-1</name>
    <dbReference type="NCBI Taxonomy" id="1389203"/>
    <lineage>
        <taxon>Eukaryota</taxon>
        <taxon>Fungi</taxon>
        <taxon>Dikarya</taxon>
        <taxon>Basidiomycota</taxon>
        <taxon>Pucciniomycotina</taxon>
        <taxon>Pucciniomycetes</taxon>
        <taxon>Pucciniales</taxon>
        <taxon>Sphaerophragmiaceae</taxon>
        <taxon>Austropuccinia</taxon>
    </lineage>
</organism>
<name>A0A9Q3FJZ0_9BASI</name>
<dbReference type="EMBL" id="AVOT02043443">
    <property type="protein sequence ID" value="MBW0538880.1"/>
    <property type="molecule type" value="Genomic_DNA"/>
</dbReference>
<comment type="caution">
    <text evidence="2">The sequence shown here is derived from an EMBL/GenBank/DDBJ whole genome shotgun (WGS) entry which is preliminary data.</text>
</comment>
<evidence type="ECO:0000313" key="2">
    <source>
        <dbReference type="EMBL" id="MBW0538880.1"/>
    </source>
</evidence>